<feature type="domain" description="PPC" evidence="1">
    <location>
        <begin position="6"/>
        <end position="152"/>
    </location>
</feature>
<evidence type="ECO:0000313" key="2">
    <source>
        <dbReference type="EMBL" id="RLP71099.1"/>
    </source>
</evidence>
<name>A0A3L6ZTH5_9MICO</name>
<proteinExistence type="predicted"/>
<accession>A0A3L6ZTH5</accession>
<comment type="caution">
    <text evidence="2">The sequence shown here is derived from an EMBL/GenBank/DDBJ whole genome shotgun (WGS) entry which is preliminary data.</text>
</comment>
<dbReference type="Proteomes" id="UP000275395">
    <property type="component" value="Unassembled WGS sequence"/>
</dbReference>
<organism evidence="2 3">
    <name type="scientific">Mycetocola reblochoni</name>
    <dbReference type="NCBI Taxonomy" id="331618"/>
    <lineage>
        <taxon>Bacteria</taxon>
        <taxon>Bacillati</taxon>
        <taxon>Actinomycetota</taxon>
        <taxon>Actinomycetes</taxon>
        <taxon>Micrococcales</taxon>
        <taxon>Microbacteriaceae</taxon>
        <taxon>Mycetocola</taxon>
    </lineage>
</organism>
<evidence type="ECO:0000313" key="3">
    <source>
        <dbReference type="Proteomes" id="UP000275395"/>
    </source>
</evidence>
<sequence>MRTSELVTGRSVVVVLEQGEEVLSSVRRACAEHGIAQGFVPVLSGAFREVELIAAHTPVDDEEPPLPQSVVVRYAEGTGNGTVMFDEDSGAGEPHLHLAVGVKNDGGAGYAGHVVSAVAHYTVEVVVTEVLSPVLARVADPGAYGIPTLHPRHG</sequence>
<dbReference type="SUPFAM" id="SSF117856">
    <property type="entry name" value="AF0104/ALDC/Ptd012-like"/>
    <property type="match status" value="1"/>
</dbReference>
<dbReference type="InterPro" id="IPR005175">
    <property type="entry name" value="PPC_dom"/>
</dbReference>
<dbReference type="AlphaFoldDB" id="A0A3L6ZTH5"/>
<dbReference type="Gene3D" id="3.30.1330.80">
    <property type="entry name" value="Hypothetical protein, similar to alpha- acetolactate decarboxylase, domain 2"/>
    <property type="match status" value="1"/>
</dbReference>
<gene>
    <name evidence="2" type="ORF">D9V30_01380</name>
</gene>
<evidence type="ECO:0000259" key="1">
    <source>
        <dbReference type="PROSITE" id="PS51742"/>
    </source>
</evidence>
<dbReference type="Pfam" id="PF03479">
    <property type="entry name" value="PCC"/>
    <property type="match status" value="1"/>
</dbReference>
<dbReference type="EMBL" id="RCUW01000001">
    <property type="protein sequence ID" value="RLP71099.1"/>
    <property type="molecule type" value="Genomic_DNA"/>
</dbReference>
<reference evidence="2 3" key="1">
    <citation type="submission" date="2018-10" db="EMBL/GenBank/DDBJ databases">
        <authorList>
            <person name="Li J."/>
        </authorList>
    </citation>
    <scope>NUCLEOTIDE SEQUENCE [LARGE SCALE GENOMIC DNA]</scope>
    <source>
        <strain evidence="2 3">JCM 30549</strain>
    </source>
</reference>
<dbReference type="PROSITE" id="PS51742">
    <property type="entry name" value="PPC"/>
    <property type="match status" value="1"/>
</dbReference>
<protein>
    <submittedName>
        <fullName evidence="2">DUF296 domain-containing protein</fullName>
    </submittedName>
</protein>